<dbReference type="AlphaFoldDB" id="A0A2S5JIE2"/>
<evidence type="ECO:0000259" key="1">
    <source>
        <dbReference type="Pfam" id="PF06568"/>
    </source>
</evidence>
<evidence type="ECO:0000313" key="2">
    <source>
        <dbReference type="EMBL" id="PPB81118.1"/>
    </source>
</evidence>
<keyword evidence="3" id="KW-1185">Reference proteome</keyword>
<evidence type="ECO:0000313" key="3">
    <source>
        <dbReference type="Proteomes" id="UP000239736"/>
    </source>
</evidence>
<gene>
    <name evidence="2" type="ORF">LV82_01159</name>
</gene>
<protein>
    <submittedName>
        <fullName evidence="2">Uncharacterized protein YjiS (DUF1127 family)</fullName>
    </submittedName>
</protein>
<dbReference type="InterPro" id="IPR009506">
    <property type="entry name" value="YjiS-like"/>
</dbReference>
<proteinExistence type="predicted"/>
<feature type="domain" description="YjiS-like" evidence="1">
    <location>
        <begin position="25"/>
        <end position="60"/>
    </location>
</feature>
<name>A0A2S5JIE2_9RHOB</name>
<dbReference type="RefSeq" id="WP_104069894.1">
    <property type="nucleotide sequence ID" value="NZ_PRDS01000003.1"/>
</dbReference>
<organism evidence="2 3">
    <name type="scientific">Albidovulum inexpectatum</name>
    <dbReference type="NCBI Taxonomy" id="196587"/>
    <lineage>
        <taxon>Bacteria</taxon>
        <taxon>Pseudomonadati</taxon>
        <taxon>Pseudomonadota</taxon>
        <taxon>Alphaproteobacteria</taxon>
        <taxon>Rhodobacterales</taxon>
        <taxon>Paracoccaceae</taxon>
        <taxon>Albidovulum</taxon>
    </lineage>
</organism>
<dbReference type="EMBL" id="PRDS01000003">
    <property type="protein sequence ID" value="PPB81118.1"/>
    <property type="molecule type" value="Genomic_DNA"/>
</dbReference>
<sequence>MAYSNTIRTADHGLIDQIRNLVSNLRDAHRRYKMYRQTVRELSALSDRELNDLGISRSSIRSIAIEAAYGK</sequence>
<dbReference type="Proteomes" id="UP000239736">
    <property type="component" value="Unassembled WGS sequence"/>
</dbReference>
<dbReference type="OrthoDB" id="8244198at2"/>
<accession>A0A2S5JIE2</accession>
<comment type="caution">
    <text evidence="2">The sequence shown here is derived from an EMBL/GenBank/DDBJ whole genome shotgun (WGS) entry which is preliminary data.</text>
</comment>
<dbReference type="Pfam" id="PF06568">
    <property type="entry name" value="YjiS-like"/>
    <property type="match status" value="1"/>
</dbReference>
<reference evidence="2 3" key="1">
    <citation type="submission" date="2018-01" db="EMBL/GenBank/DDBJ databases">
        <title>Genomic Encyclopedia of Archaeal and Bacterial Type Strains, Phase II (KMG-II): from individual species to whole genera.</title>
        <authorList>
            <person name="Goeker M."/>
        </authorList>
    </citation>
    <scope>NUCLEOTIDE SEQUENCE [LARGE SCALE GENOMIC DNA]</scope>
    <source>
        <strain evidence="2 3">DSM 12048</strain>
    </source>
</reference>